<keyword evidence="1" id="KW-1133">Transmembrane helix</keyword>
<sequence length="212" mass="22381">MSMRFRRTGALGAHANAAVHEFAARVDGGTTEVAARAAQVITVAVRLLRIPTALIGLGSIPFIVAALVIAILSGGVAGLVLGLLGLVMAGANVVFWIRRRNLLKAVDDPDQLATELAIMLTMTGKVDEARGALTRIAGGGGWRVLERLRGLWQGAQIPGRWIDQIDDLPRARYFGPPRLGTTISMAVTALWLVPISVIVALFAVIGYLAGSL</sequence>
<gene>
    <name evidence="2" type="ORF">NQV15_01685</name>
</gene>
<protein>
    <recommendedName>
        <fullName evidence="4">Type II secretion system protein GspF domain-containing protein</fullName>
    </recommendedName>
</protein>
<keyword evidence="1" id="KW-0472">Membrane</keyword>
<feature type="transmembrane region" description="Helical" evidence="1">
    <location>
        <begin position="78"/>
        <end position="97"/>
    </location>
</feature>
<accession>A0ABY5M881</accession>
<feature type="transmembrane region" description="Helical" evidence="1">
    <location>
        <begin position="53"/>
        <end position="72"/>
    </location>
</feature>
<feature type="transmembrane region" description="Helical" evidence="1">
    <location>
        <begin position="188"/>
        <end position="209"/>
    </location>
</feature>
<evidence type="ECO:0008006" key="4">
    <source>
        <dbReference type="Google" id="ProtNLM"/>
    </source>
</evidence>
<keyword evidence="3" id="KW-1185">Reference proteome</keyword>
<dbReference type="EMBL" id="CP102173">
    <property type="protein sequence ID" value="UUP14047.1"/>
    <property type="molecule type" value="Genomic_DNA"/>
</dbReference>
<organism evidence="2 3">
    <name type="scientific">Aeromicrobium wangtongii</name>
    <dbReference type="NCBI Taxonomy" id="2969247"/>
    <lineage>
        <taxon>Bacteria</taxon>
        <taxon>Bacillati</taxon>
        <taxon>Actinomycetota</taxon>
        <taxon>Actinomycetes</taxon>
        <taxon>Propionibacteriales</taxon>
        <taxon>Nocardioidaceae</taxon>
        <taxon>Aeromicrobium</taxon>
    </lineage>
</organism>
<keyword evidence="1" id="KW-0812">Transmembrane</keyword>
<reference evidence="2 3" key="1">
    <citation type="submission" date="2022-08" db="EMBL/GenBank/DDBJ databases">
        <title>novel species in genus Aeromicrobium.</title>
        <authorList>
            <person name="Ye L."/>
        </authorList>
    </citation>
    <scope>NUCLEOTIDE SEQUENCE [LARGE SCALE GENOMIC DNA]</scope>
    <source>
        <strain evidence="3">zg-Y1379</strain>
    </source>
</reference>
<name>A0ABY5M881_9ACTN</name>
<evidence type="ECO:0000313" key="2">
    <source>
        <dbReference type="EMBL" id="UUP14047.1"/>
    </source>
</evidence>
<proteinExistence type="predicted"/>
<dbReference type="RefSeq" id="WP_232403282.1">
    <property type="nucleotide sequence ID" value="NZ_CP102173.1"/>
</dbReference>
<evidence type="ECO:0000256" key="1">
    <source>
        <dbReference type="SAM" id="Phobius"/>
    </source>
</evidence>
<evidence type="ECO:0000313" key="3">
    <source>
        <dbReference type="Proteomes" id="UP001316184"/>
    </source>
</evidence>
<dbReference type="Proteomes" id="UP001316184">
    <property type="component" value="Chromosome"/>
</dbReference>